<dbReference type="CDD" id="cd02194">
    <property type="entry name" value="ThiL"/>
    <property type="match status" value="1"/>
</dbReference>
<feature type="binding site" evidence="1">
    <location>
        <position position="87"/>
    </location>
    <ligand>
        <name>Mg(2+)</name>
        <dbReference type="ChEBI" id="CHEBI:18420"/>
        <label>2</label>
    </ligand>
</feature>
<feature type="binding site" evidence="1">
    <location>
        <position position="42"/>
    </location>
    <ligand>
        <name>Mg(2+)</name>
        <dbReference type="ChEBI" id="CHEBI:18420"/>
        <label>4</label>
    </ligand>
</feature>
<protein>
    <recommendedName>
        <fullName evidence="1">Thiamine-monophosphate kinase</fullName>
        <shortName evidence="1">TMP kinase</shortName>
        <shortName evidence="1">Thiamine-phosphate kinase</shortName>
        <ecNumber evidence="1">2.7.4.16</ecNumber>
    </recommendedName>
</protein>
<evidence type="ECO:0000256" key="1">
    <source>
        <dbReference type="HAMAP-Rule" id="MF_02128"/>
    </source>
</evidence>
<comment type="pathway">
    <text evidence="1">Cofactor biosynthesis; thiamine diphosphate biosynthesis; thiamine diphosphate from thiamine phosphate: step 1/1.</text>
</comment>
<sequence>MHPNPPDLTGATVAELSETELLARVFPLLADARATLVGPGDDAAVVAAPDGRTVVSTDVLVEDRHFRREWSSGYDVGWRAAMQNLADVAAMGAVPTALVVALTLPGDVEVRWVEDLARGLSDAAAPWGAGVVGGDLSGGPAAVVAVTVHGSLEGRDPVLRSGARAGDLVVHAGVRGRSAAGLAALSAALPADEATEAARAGYLRPVAAVDAGVAAARAGARAMIDVSDGLVRDARRIAAASGVTLALDEPLEAFADEAELLAPVAAALGDPGLGDPGLVRAWILTGGEDHGMLATVPREVGPPEGFRVVGEVVERSEHEVLVAGEAAARGGGWDHFGGTARV</sequence>
<keyword evidence="1 3" id="KW-0418">Kinase</keyword>
<dbReference type="GO" id="GO:0009228">
    <property type="term" value="P:thiamine biosynthetic process"/>
    <property type="evidence" value="ECO:0007669"/>
    <property type="project" value="UniProtKB-KW"/>
</dbReference>
<comment type="caution">
    <text evidence="1">Lacks conserved residue(s) required for the propagation of feature annotation.</text>
</comment>
<dbReference type="AlphaFoldDB" id="A0A2A9EFS4"/>
<dbReference type="Proteomes" id="UP000221394">
    <property type="component" value="Unassembled WGS sequence"/>
</dbReference>
<reference evidence="3 4" key="1">
    <citation type="submission" date="2017-10" db="EMBL/GenBank/DDBJ databases">
        <title>Sequencing the genomes of 1000 actinobacteria strains.</title>
        <authorList>
            <person name="Klenk H.-P."/>
        </authorList>
    </citation>
    <scope>NUCLEOTIDE SEQUENCE [LARGE SCALE GENOMIC DNA]</scope>
    <source>
        <strain evidence="3 4">DSM 21574</strain>
    </source>
</reference>
<dbReference type="InterPro" id="IPR016188">
    <property type="entry name" value="PurM-like_N"/>
</dbReference>
<comment type="function">
    <text evidence="1">Catalyzes the ATP-dependent phosphorylation of thiamine-monophosphate (TMP) to form thiamine-pyrophosphate (TPP), the active form of vitamin B1.</text>
</comment>
<dbReference type="NCBIfam" id="NF004351">
    <property type="entry name" value="PRK05731.1-4"/>
    <property type="match status" value="1"/>
</dbReference>
<keyword evidence="1" id="KW-0547">Nucleotide-binding</keyword>
<dbReference type="PANTHER" id="PTHR30270">
    <property type="entry name" value="THIAMINE-MONOPHOSPHATE KINASE"/>
    <property type="match status" value="1"/>
</dbReference>
<feature type="binding site" evidence="1">
    <location>
        <position position="160"/>
    </location>
    <ligand>
        <name>ATP</name>
        <dbReference type="ChEBI" id="CHEBI:30616"/>
    </ligand>
</feature>
<dbReference type="GO" id="GO:0009229">
    <property type="term" value="P:thiamine diphosphate biosynthetic process"/>
    <property type="evidence" value="ECO:0007669"/>
    <property type="project" value="UniProtKB-UniRule"/>
</dbReference>
<accession>A0A2A9EFS4</accession>
<feature type="binding site" evidence="1">
    <location>
        <position position="58"/>
    </location>
    <ligand>
        <name>Mg(2+)</name>
        <dbReference type="ChEBI" id="CHEBI:18420"/>
        <label>2</label>
    </ligand>
</feature>
<dbReference type="SUPFAM" id="SSF56042">
    <property type="entry name" value="PurM C-terminal domain-like"/>
    <property type="match status" value="1"/>
</dbReference>
<keyword evidence="1" id="KW-0460">Magnesium</keyword>
<feature type="binding site" evidence="1">
    <location>
        <position position="58"/>
    </location>
    <ligand>
        <name>Mg(2+)</name>
        <dbReference type="ChEBI" id="CHEBI:18420"/>
        <label>1</label>
    </ligand>
</feature>
<feature type="binding site" evidence="1">
    <location>
        <position position="65"/>
    </location>
    <ligand>
        <name>substrate</name>
    </ligand>
</feature>
<keyword evidence="1" id="KW-0808">Transferase</keyword>
<feature type="binding site" evidence="1">
    <location>
        <position position="225"/>
    </location>
    <ligand>
        <name>Mg(2+)</name>
        <dbReference type="ChEBI" id="CHEBI:18420"/>
        <label>3</label>
    </ligand>
</feature>
<dbReference type="RefSeq" id="WP_245854840.1">
    <property type="nucleotide sequence ID" value="NZ_PDJH01000001.1"/>
</dbReference>
<dbReference type="UniPathway" id="UPA00060">
    <property type="reaction ID" value="UER00142"/>
</dbReference>
<keyword evidence="1" id="KW-0479">Metal-binding</keyword>
<comment type="caution">
    <text evidence="3">The sequence shown here is derived from an EMBL/GenBank/DDBJ whole genome shotgun (WGS) entry which is preliminary data.</text>
</comment>
<feature type="binding site" evidence="1">
    <location>
        <position position="135"/>
    </location>
    <ligand>
        <name>Mg(2+)</name>
        <dbReference type="ChEBI" id="CHEBI:18420"/>
        <label>1</label>
    </ligand>
</feature>
<feature type="binding site" evidence="1">
    <location>
        <position position="288"/>
    </location>
    <ligand>
        <name>substrate</name>
    </ligand>
</feature>
<dbReference type="HAMAP" id="MF_02128">
    <property type="entry name" value="TMP_kinase"/>
    <property type="match status" value="1"/>
</dbReference>
<feature type="binding site" evidence="1">
    <location>
        <position position="333"/>
    </location>
    <ligand>
        <name>substrate</name>
    </ligand>
</feature>
<feature type="binding site" evidence="1">
    <location>
        <position position="87"/>
    </location>
    <ligand>
        <name>Mg(2+)</name>
        <dbReference type="ChEBI" id="CHEBI:18420"/>
        <label>4</label>
    </ligand>
</feature>
<dbReference type="InterPro" id="IPR036921">
    <property type="entry name" value="PurM-like_N_sf"/>
</dbReference>
<dbReference type="NCBIfam" id="TIGR01379">
    <property type="entry name" value="thiL"/>
    <property type="match status" value="1"/>
</dbReference>
<dbReference type="EMBL" id="PDJH01000001">
    <property type="protein sequence ID" value="PFG37784.1"/>
    <property type="molecule type" value="Genomic_DNA"/>
</dbReference>
<keyword evidence="1" id="KW-0784">Thiamine biosynthesis</keyword>
<dbReference type="GO" id="GO:0005524">
    <property type="term" value="F:ATP binding"/>
    <property type="evidence" value="ECO:0007669"/>
    <property type="project" value="UniProtKB-UniRule"/>
</dbReference>
<name>A0A2A9EFS4_9MICO</name>
<keyword evidence="1" id="KW-0067">ATP-binding</keyword>
<dbReference type="Pfam" id="PF00586">
    <property type="entry name" value="AIRS"/>
    <property type="match status" value="1"/>
</dbReference>
<feature type="binding site" evidence="1">
    <location>
        <position position="227"/>
    </location>
    <ligand>
        <name>ATP</name>
        <dbReference type="ChEBI" id="CHEBI:30616"/>
    </ligand>
</feature>
<dbReference type="GO" id="GO:0000287">
    <property type="term" value="F:magnesium ion binding"/>
    <property type="evidence" value="ECO:0007669"/>
    <property type="project" value="UniProtKB-UniRule"/>
</dbReference>
<gene>
    <name evidence="1" type="primary">thiL</name>
    <name evidence="3" type="ORF">ATL41_2560</name>
</gene>
<feature type="binding site" evidence="1">
    <location>
        <position position="87"/>
    </location>
    <ligand>
        <name>Mg(2+)</name>
        <dbReference type="ChEBI" id="CHEBI:18420"/>
        <label>3</label>
    </ligand>
</feature>
<feature type="binding site" evidence="1">
    <location>
        <position position="228"/>
    </location>
    <ligand>
        <name>Mg(2+)</name>
        <dbReference type="ChEBI" id="CHEBI:18420"/>
        <label>5</label>
    </ligand>
</feature>
<proteinExistence type="inferred from homology"/>
<dbReference type="Gene3D" id="3.30.1330.10">
    <property type="entry name" value="PurM-like, N-terminal domain"/>
    <property type="match status" value="1"/>
</dbReference>
<dbReference type="EC" id="2.7.4.16" evidence="1"/>
<comment type="miscellaneous">
    <text evidence="1">Reaction mechanism of ThiL seems to utilize a direct, inline transfer of the gamma-phosphate of ATP to TMP rather than a phosphorylated enzyme intermediate.</text>
</comment>
<organism evidence="3 4">
    <name type="scientific">Flavimobilis soli</name>
    <dbReference type="NCBI Taxonomy" id="442709"/>
    <lineage>
        <taxon>Bacteria</taxon>
        <taxon>Bacillati</taxon>
        <taxon>Actinomycetota</taxon>
        <taxon>Actinomycetes</taxon>
        <taxon>Micrococcales</taxon>
        <taxon>Jonesiaceae</taxon>
        <taxon>Flavimobilis</taxon>
    </lineage>
</organism>
<feature type="binding site" evidence="1">
    <location>
        <position position="42"/>
    </location>
    <ligand>
        <name>Mg(2+)</name>
        <dbReference type="ChEBI" id="CHEBI:18420"/>
        <label>3</label>
    </ligand>
</feature>
<dbReference type="SUPFAM" id="SSF55326">
    <property type="entry name" value="PurM N-terminal domain-like"/>
    <property type="match status" value="1"/>
</dbReference>
<evidence type="ECO:0000313" key="4">
    <source>
        <dbReference type="Proteomes" id="UP000221394"/>
    </source>
</evidence>
<dbReference type="GO" id="GO:0009030">
    <property type="term" value="F:thiamine-phosphate kinase activity"/>
    <property type="evidence" value="ECO:0007669"/>
    <property type="project" value="UniProtKB-UniRule"/>
</dbReference>
<feature type="domain" description="PurM-like N-terminal" evidence="2">
    <location>
        <begin position="40"/>
        <end position="150"/>
    </location>
</feature>
<feature type="binding site" evidence="1">
    <location>
        <position position="57"/>
    </location>
    <ligand>
        <name>Mg(2+)</name>
        <dbReference type="ChEBI" id="CHEBI:18420"/>
        <label>1</label>
    </ligand>
</feature>
<comment type="catalytic activity">
    <reaction evidence="1">
        <text>thiamine phosphate + ATP = thiamine diphosphate + ADP</text>
        <dbReference type="Rhea" id="RHEA:15913"/>
        <dbReference type="ChEBI" id="CHEBI:30616"/>
        <dbReference type="ChEBI" id="CHEBI:37575"/>
        <dbReference type="ChEBI" id="CHEBI:58937"/>
        <dbReference type="ChEBI" id="CHEBI:456216"/>
        <dbReference type="EC" id="2.7.4.16"/>
    </reaction>
</comment>
<dbReference type="Gene3D" id="3.90.650.10">
    <property type="entry name" value="PurM-like C-terminal domain"/>
    <property type="match status" value="1"/>
</dbReference>
<dbReference type="PIRSF" id="PIRSF005303">
    <property type="entry name" value="Thiam_monoph_kin"/>
    <property type="match status" value="1"/>
</dbReference>
<comment type="similarity">
    <text evidence="1">Belongs to the thiamine-monophosphate kinase family.</text>
</comment>
<dbReference type="PANTHER" id="PTHR30270:SF0">
    <property type="entry name" value="THIAMINE-MONOPHOSPHATE KINASE"/>
    <property type="match status" value="1"/>
</dbReference>
<evidence type="ECO:0000313" key="3">
    <source>
        <dbReference type="EMBL" id="PFG37784.1"/>
    </source>
</evidence>
<dbReference type="InterPro" id="IPR006283">
    <property type="entry name" value="ThiL-like"/>
</dbReference>
<feature type="binding site" evidence="1">
    <location>
        <position position="56"/>
    </location>
    <ligand>
        <name>Mg(2+)</name>
        <dbReference type="ChEBI" id="CHEBI:18420"/>
        <label>4</label>
    </ligand>
</feature>
<feature type="binding site" evidence="1">
    <location>
        <begin position="134"/>
        <end position="135"/>
    </location>
    <ligand>
        <name>ATP</name>
        <dbReference type="ChEBI" id="CHEBI:30616"/>
    </ligand>
</feature>
<evidence type="ECO:0000259" key="2">
    <source>
        <dbReference type="Pfam" id="PF00586"/>
    </source>
</evidence>
<dbReference type="InterPro" id="IPR036676">
    <property type="entry name" value="PurM-like_C_sf"/>
</dbReference>
<keyword evidence="4" id="KW-1185">Reference proteome</keyword>